<organism evidence="1 2">
    <name type="scientific">Sphingobium cupriresistens LL01</name>
    <dbReference type="NCBI Taxonomy" id="1420583"/>
    <lineage>
        <taxon>Bacteria</taxon>
        <taxon>Pseudomonadati</taxon>
        <taxon>Pseudomonadota</taxon>
        <taxon>Alphaproteobacteria</taxon>
        <taxon>Sphingomonadales</taxon>
        <taxon>Sphingomonadaceae</taxon>
        <taxon>Sphingobium</taxon>
    </lineage>
</organism>
<keyword evidence="2" id="KW-1185">Reference proteome</keyword>
<dbReference type="AlphaFoldDB" id="A0A0J7XRA6"/>
<comment type="caution">
    <text evidence="1">The sequence shown here is derived from an EMBL/GenBank/DDBJ whole genome shotgun (WGS) entry which is preliminary data.</text>
</comment>
<protein>
    <submittedName>
        <fullName evidence="1">Uncharacterized protein</fullName>
    </submittedName>
</protein>
<gene>
    <name evidence="1" type="ORF">V473_17760</name>
</gene>
<sequence>MDGSVQRGQSILTHRFCRITVDFKYLFPGVHDHPPIGPLFHRLRKTFGDRIWHKRTYTDVTDANEPLAQKGNIQVG</sequence>
<reference evidence="1 2" key="1">
    <citation type="journal article" date="2015" name="G3 (Bethesda)">
        <title>Insights into Ongoing Evolution of the Hexachlorocyclohexane Catabolic Pathway from Comparative Genomics of Ten Sphingomonadaceae Strains.</title>
        <authorList>
            <person name="Pearce S.L."/>
            <person name="Oakeshott J.G."/>
            <person name="Pandey G."/>
        </authorList>
    </citation>
    <scope>NUCLEOTIDE SEQUENCE [LARGE SCALE GENOMIC DNA]</scope>
    <source>
        <strain evidence="1 2">LL01</strain>
    </source>
</reference>
<accession>A0A0J7XRA6</accession>
<proteinExistence type="predicted"/>
<name>A0A0J7XRA6_9SPHN</name>
<dbReference type="Proteomes" id="UP000052232">
    <property type="component" value="Unassembled WGS sequence"/>
</dbReference>
<dbReference type="EMBL" id="JACT01000004">
    <property type="protein sequence ID" value="KMS54179.1"/>
    <property type="molecule type" value="Genomic_DNA"/>
</dbReference>
<evidence type="ECO:0000313" key="1">
    <source>
        <dbReference type="EMBL" id="KMS54179.1"/>
    </source>
</evidence>
<evidence type="ECO:0000313" key="2">
    <source>
        <dbReference type="Proteomes" id="UP000052232"/>
    </source>
</evidence>